<dbReference type="AlphaFoldDB" id="A0AAV6V7S5"/>
<dbReference type="PANTHER" id="PTHR11679">
    <property type="entry name" value="VESICLE PROTEIN SORTING-ASSOCIATED"/>
    <property type="match status" value="1"/>
</dbReference>
<evidence type="ECO:0008006" key="4">
    <source>
        <dbReference type="Google" id="ProtNLM"/>
    </source>
</evidence>
<reference evidence="2 3" key="1">
    <citation type="journal article" date="2022" name="Nat. Ecol. Evol.">
        <title>A masculinizing supergene underlies an exaggerated male reproductive morph in a spider.</title>
        <authorList>
            <person name="Hendrickx F."/>
            <person name="De Corte Z."/>
            <person name="Sonet G."/>
            <person name="Van Belleghem S.M."/>
            <person name="Kostlbacher S."/>
            <person name="Vangestel C."/>
        </authorList>
    </citation>
    <scope>NUCLEOTIDE SEQUENCE [LARGE SCALE GENOMIC DNA]</scope>
    <source>
        <strain evidence="2">W744_W776</strain>
    </source>
</reference>
<dbReference type="InterPro" id="IPR043154">
    <property type="entry name" value="Sec-1-like_dom1"/>
</dbReference>
<dbReference type="EMBL" id="JAFNEN010000141">
    <property type="protein sequence ID" value="KAG8192272.1"/>
    <property type="molecule type" value="Genomic_DNA"/>
</dbReference>
<dbReference type="InterPro" id="IPR027482">
    <property type="entry name" value="Sec1-like_dom2"/>
</dbReference>
<dbReference type="Gene3D" id="3.40.50.1910">
    <property type="match status" value="2"/>
</dbReference>
<sequence>MLSSVLKEISARKLIRLLNSIEGEKDLVIDKELICSLDKVANYAQLKECKVAKVFKLLPGSSPGNSKKCIYLIKPSVYYTQIVADHINEAKSANIDKQFWLINVPRKLHASQLILEKDGVYGYITQLVFDLGFLSIDNDVFSLEIPDFFEKFYLKGDYTEIHRASTGLLEFIRICRSSPKIFGQGNCAKKVVELMNLISENVEDLDESFKQQLDKIMKDSVNDPFGLTKISHLIVLDRDIDYVPLLLSQLTYEGMLDECFGINNGRVLFPKEVNGKEEVKVAVNSNDVVYNAIRNDYFACVFEYLRGKAKELQSKSETSNMSLGEIKNLVSKELKSIQMQHASLSIHIGACEVIMKKKTEEEFLKRLQIERDILEGLNLKEGLSYTHELILKHPPDVYTSPLRLMCLLSMSQEGVLPDDYYRLATDFRQTYGCTNFPIICKLTNLNLYVERKLPAESSNQSKTSKITEVAAVKASQIAEKVATAVAFPKYSSFRAINKRFKLIPPETEESVDMKNPKDMSYVYGGSYVPLIGRITEEIIVNDNLKQIEDSMKLLPGETIKNEKKEDKDTVSVLPSKKVIMVYVLGGITFAEIAALRFLAKTYGCRVIIVTTNLTSFGSFIKMMSIKDVES</sequence>
<dbReference type="PIRSF" id="PIRSF005715">
    <property type="entry name" value="VPS45_Sec1"/>
    <property type="match status" value="1"/>
</dbReference>
<dbReference type="GO" id="GO:0016192">
    <property type="term" value="P:vesicle-mediated transport"/>
    <property type="evidence" value="ECO:0007669"/>
    <property type="project" value="InterPro"/>
</dbReference>
<accession>A0AAV6V7S5</accession>
<dbReference type="Gene3D" id="1.25.40.850">
    <property type="match status" value="1"/>
</dbReference>
<protein>
    <recommendedName>
        <fullName evidence="4">Vacuolar protein sorting-associated protein 33B</fullName>
    </recommendedName>
</protein>
<dbReference type="InterPro" id="IPR001619">
    <property type="entry name" value="Sec1-like"/>
</dbReference>
<keyword evidence="3" id="KW-1185">Reference proteome</keyword>
<dbReference type="Gene3D" id="3.40.50.2060">
    <property type="match status" value="1"/>
</dbReference>
<dbReference type="InterPro" id="IPR036045">
    <property type="entry name" value="Sec1-like_sf"/>
</dbReference>
<name>A0AAV6V7S5_9ARAC</name>
<proteinExistence type="inferred from homology"/>
<evidence type="ECO:0000313" key="2">
    <source>
        <dbReference type="EMBL" id="KAG8192272.1"/>
    </source>
</evidence>
<dbReference type="InterPro" id="IPR043155">
    <property type="entry name" value="VPS33_dom3b"/>
</dbReference>
<comment type="similarity">
    <text evidence="1">Belongs to the STXBP/unc-18/SEC1 family.</text>
</comment>
<evidence type="ECO:0000313" key="3">
    <source>
        <dbReference type="Proteomes" id="UP000827092"/>
    </source>
</evidence>
<gene>
    <name evidence="2" type="ORF">JTE90_002098</name>
</gene>
<dbReference type="Pfam" id="PF00995">
    <property type="entry name" value="Sec1"/>
    <property type="match status" value="1"/>
</dbReference>
<comment type="caution">
    <text evidence="2">The sequence shown here is derived from an EMBL/GenBank/DDBJ whole genome shotgun (WGS) entry which is preliminary data.</text>
</comment>
<organism evidence="2 3">
    <name type="scientific">Oedothorax gibbosus</name>
    <dbReference type="NCBI Taxonomy" id="931172"/>
    <lineage>
        <taxon>Eukaryota</taxon>
        <taxon>Metazoa</taxon>
        <taxon>Ecdysozoa</taxon>
        <taxon>Arthropoda</taxon>
        <taxon>Chelicerata</taxon>
        <taxon>Arachnida</taxon>
        <taxon>Araneae</taxon>
        <taxon>Araneomorphae</taxon>
        <taxon>Entelegynae</taxon>
        <taxon>Araneoidea</taxon>
        <taxon>Linyphiidae</taxon>
        <taxon>Erigoninae</taxon>
        <taxon>Oedothorax</taxon>
    </lineage>
</organism>
<dbReference type="Proteomes" id="UP000827092">
    <property type="component" value="Unassembled WGS sequence"/>
</dbReference>
<dbReference type="SUPFAM" id="SSF56815">
    <property type="entry name" value="Sec1/munc18-like (SM) proteins"/>
    <property type="match status" value="1"/>
</dbReference>
<evidence type="ECO:0000256" key="1">
    <source>
        <dbReference type="ARBA" id="ARBA00009884"/>
    </source>
</evidence>